<proteinExistence type="inferred from homology"/>
<dbReference type="PROSITE" id="PS50928">
    <property type="entry name" value="ABC_TM1"/>
    <property type="match status" value="1"/>
</dbReference>
<reference evidence="10" key="1">
    <citation type="submission" date="2020-12" db="EMBL/GenBank/DDBJ databases">
        <title>Clostridium thailandense sp. nov., a novel acetogenic bacterium isolated from peat land soil in Thailand.</title>
        <authorList>
            <person name="Chaikitkaew S."/>
            <person name="Birkeland N.K."/>
        </authorList>
    </citation>
    <scope>NUCLEOTIDE SEQUENCE</scope>
    <source>
        <strain evidence="10">PL3</strain>
    </source>
</reference>
<evidence type="ECO:0000256" key="6">
    <source>
        <dbReference type="ARBA" id="ARBA00022989"/>
    </source>
</evidence>
<organism evidence="10 11">
    <name type="scientific">Clostridium thailandense</name>
    <dbReference type="NCBI Taxonomy" id="2794346"/>
    <lineage>
        <taxon>Bacteria</taxon>
        <taxon>Bacillati</taxon>
        <taxon>Bacillota</taxon>
        <taxon>Clostridia</taxon>
        <taxon>Eubacteriales</taxon>
        <taxon>Clostridiaceae</taxon>
        <taxon>Clostridium</taxon>
    </lineage>
</organism>
<dbReference type="EMBL" id="JAEEGC010000170">
    <property type="protein sequence ID" value="MBV7276328.1"/>
    <property type="molecule type" value="Genomic_DNA"/>
</dbReference>
<dbReference type="GO" id="GO:0048473">
    <property type="term" value="P:D-methionine transmembrane transport"/>
    <property type="evidence" value="ECO:0007669"/>
    <property type="project" value="TreeGrafter"/>
</dbReference>
<dbReference type="InterPro" id="IPR000515">
    <property type="entry name" value="MetI-like"/>
</dbReference>
<evidence type="ECO:0000256" key="1">
    <source>
        <dbReference type="ARBA" id="ARBA00004651"/>
    </source>
</evidence>
<keyword evidence="11" id="KW-1185">Reference proteome</keyword>
<sequence length="215" mass="23227">MDLFNEVLFPALAETFYMVFASTLFAIILGFIPAILLILTQEGGLKPNKTVHKILDVIINLLRSFPFIILMIAIFPFTKLIVGKSIGTTAAIVPLTLASAPFAARVIESSLKEVDPGVIEAAKSFGASNFQIIFKVMIKEAMPSIILGITLTIISIVGYSAMAGAVGGGGLGAVAVNYGYYRFKTDVMAYTVIMLIILVQLFQSIGNLIYKRLIK</sequence>
<comment type="subcellular location">
    <subcellularLocation>
        <location evidence="1 8">Cell membrane</location>
        <topology evidence="1 8">Multi-pass membrane protein</topology>
    </subcellularLocation>
</comment>
<dbReference type="AlphaFoldDB" id="A0A949U4H9"/>
<keyword evidence="5 8" id="KW-0812">Transmembrane</keyword>
<dbReference type="CDD" id="cd06261">
    <property type="entry name" value="TM_PBP2"/>
    <property type="match status" value="1"/>
</dbReference>
<evidence type="ECO:0000256" key="8">
    <source>
        <dbReference type="RuleBase" id="RU363032"/>
    </source>
</evidence>
<dbReference type="FunFam" id="1.10.3720.10:FF:000002">
    <property type="entry name" value="D-methionine ABC transporter permease MetI"/>
    <property type="match status" value="1"/>
</dbReference>
<keyword evidence="3 8" id="KW-0813">Transport</keyword>
<feature type="domain" description="ABC transmembrane type-1" evidence="9">
    <location>
        <begin position="12"/>
        <end position="206"/>
    </location>
</feature>
<feature type="transmembrane region" description="Helical" evidence="8">
    <location>
        <begin position="16"/>
        <end position="40"/>
    </location>
</feature>
<dbReference type="InterPro" id="IPR051322">
    <property type="entry name" value="AA_ABC_Transporter_Permease"/>
</dbReference>
<name>A0A949U4H9_9CLOT</name>
<feature type="transmembrane region" description="Helical" evidence="8">
    <location>
        <begin position="61"/>
        <end position="82"/>
    </location>
</feature>
<evidence type="ECO:0000259" key="9">
    <source>
        <dbReference type="PROSITE" id="PS50928"/>
    </source>
</evidence>
<feature type="transmembrane region" description="Helical" evidence="8">
    <location>
        <begin position="145"/>
        <end position="167"/>
    </location>
</feature>
<evidence type="ECO:0000313" key="10">
    <source>
        <dbReference type="EMBL" id="MBV7276328.1"/>
    </source>
</evidence>
<keyword evidence="4" id="KW-1003">Cell membrane</keyword>
<feature type="transmembrane region" description="Helical" evidence="8">
    <location>
        <begin position="88"/>
        <end position="107"/>
    </location>
</feature>
<keyword evidence="7 8" id="KW-0472">Membrane</keyword>
<keyword evidence="6 8" id="KW-1133">Transmembrane helix</keyword>
<evidence type="ECO:0000256" key="7">
    <source>
        <dbReference type="ARBA" id="ARBA00023136"/>
    </source>
</evidence>
<evidence type="ECO:0000256" key="5">
    <source>
        <dbReference type="ARBA" id="ARBA00022692"/>
    </source>
</evidence>
<feature type="transmembrane region" description="Helical" evidence="8">
    <location>
        <begin position="187"/>
        <end position="210"/>
    </location>
</feature>
<gene>
    <name evidence="10" type="ORF">I6U48_25930</name>
</gene>
<dbReference type="RefSeq" id="WP_218323378.1">
    <property type="nucleotide sequence ID" value="NZ_JAEEGC010000170.1"/>
</dbReference>
<dbReference type="Pfam" id="PF00528">
    <property type="entry name" value="BPD_transp_1"/>
    <property type="match status" value="1"/>
</dbReference>
<dbReference type="PANTHER" id="PTHR30450:SF1">
    <property type="entry name" value="D-METHIONINE TRANSPORT SYSTEM PERMEASE PROTEIN METI-RELATED"/>
    <property type="match status" value="1"/>
</dbReference>
<dbReference type="Proteomes" id="UP000694308">
    <property type="component" value="Unassembled WGS sequence"/>
</dbReference>
<dbReference type="GO" id="GO:0005886">
    <property type="term" value="C:plasma membrane"/>
    <property type="evidence" value="ECO:0007669"/>
    <property type="project" value="UniProtKB-SubCell"/>
</dbReference>
<comment type="similarity">
    <text evidence="2">Belongs to the binding-protein-dependent transport system permease family. CysTW subfamily.</text>
</comment>
<evidence type="ECO:0000256" key="2">
    <source>
        <dbReference type="ARBA" id="ARBA00007069"/>
    </source>
</evidence>
<evidence type="ECO:0000313" key="11">
    <source>
        <dbReference type="Proteomes" id="UP000694308"/>
    </source>
</evidence>
<protein>
    <submittedName>
        <fullName evidence="10">ABC transporter permease</fullName>
    </submittedName>
</protein>
<evidence type="ECO:0000256" key="4">
    <source>
        <dbReference type="ARBA" id="ARBA00022475"/>
    </source>
</evidence>
<evidence type="ECO:0000256" key="3">
    <source>
        <dbReference type="ARBA" id="ARBA00022448"/>
    </source>
</evidence>
<dbReference type="PANTHER" id="PTHR30450">
    <property type="entry name" value="ABC TRANSPORTER PERMEASE"/>
    <property type="match status" value="1"/>
</dbReference>
<accession>A0A949U4H9</accession>
<comment type="caution">
    <text evidence="10">The sequence shown here is derived from an EMBL/GenBank/DDBJ whole genome shotgun (WGS) entry which is preliminary data.</text>
</comment>